<organism evidence="8 9">
    <name type="scientific">Natronobacillus azotifigens</name>
    <dbReference type="NCBI Taxonomy" id="472978"/>
    <lineage>
        <taxon>Bacteria</taxon>
        <taxon>Bacillati</taxon>
        <taxon>Bacillota</taxon>
        <taxon>Bacilli</taxon>
        <taxon>Bacillales</taxon>
        <taxon>Bacillaceae</taxon>
        <taxon>Natronobacillus</taxon>
    </lineage>
</organism>
<evidence type="ECO:0000256" key="3">
    <source>
        <dbReference type="ARBA" id="ARBA00023002"/>
    </source>
</evidence>
<protein>
    <recommendedName>
        <fullName evidence="6">FMN dependent NADH:quinone oxidoreductase</fullName>
        <ecNumber evidence="6">1.6.5.-</ecNumber>
    </recommendedName>
    <alternativeName>
        <fullName evidence="6">Azo-dye reductase</fullName>
    </alternativeName>
    <alternativeName>
        <fullName evidence="6">FMN-dependent NADH-azo compound oxidoreductase</fullName>
    </alternativeName>
    <alternativeName>
        <fullName evidence="6">FMN-dependent NADH-azoreductase</fullName>
        <ecNumber evidence="6">1.7.1.17</ecNumber>
    </alternativeName>
</protein>
<keyword evidence="9" id="KW-1185">Reference proteome</keyword>
<proteinExistence type="inferred from homology"/>
<dbReference type="Pfam" id="PF02525">
    <property type="entry name" value="Flavodoxin_2"/>
    <property type="match status" value="1"/>
</dbReference>
<dbReference type="GO" id="GO:0016655">
    <property type="term" value="F:oxidoreductase activity, acting on NAD(P)H, quinone or similar compound as acceptor"/>
    <property type="evidence" value="ECO:0007669"/>
    <property type="project" value="InterPro"/>
</dbReference>
<evidence type="ECO:0000256" key="6">
    <source>
        <dbReference type="HAMAP-Rule" id="MF_01216"/>
    </source>
</evidence>
<evidence type="ECO:0000259" key="7">
    <source>
        <dbReference type="Pfam" id="PF02525"/>
    </source>
</evidence>
<dbReference type="PANTHER" id="PTHR43741:SF7">
    <property type="entry name" value="FMN-DEPENDENT NADH:QUINONE OXIDOREDUCTASE"/>
    <property type="match status" value="1"/>
</dbReference>
<comment type="caution">
    <text evidence="8">The sequence shown here is derived from an EMBL/GenBank/DDBJ whole genome shotgun (WGS) entry which is preliminary data.</text>
</comment>
<feature type="domain" description="Flavodoxin-like fold" evidence="7">
    <location>
        <begin position="3"/>
        <end position="206"/>
    </location>
</feature>
<dbReference type="NCBIfam" id="NF010075">
    <property type="entry name" value="PRK13556.1"/>
    <property type="match status" value="1"/>
</dbReference>
<dbReference type="InterPro" id="IPR050104">
    <property type="entry name" value="FMN-dep_NADH:Q_OxRdtase_AzoR1"/>
</dbReference>
<evidence type="ECO:0000256" key="1">
    <source>
        <dbReference type="ARBA" id="ARBA00022630"/>
    </source>
</evidence>
<dbReference type="InterPro" id="IPR003680">
    <property type="entry name" value="Flavodoxin_fold"/>
</dbReference>
<dbReference type="GO" id="GO:0009055">
    <property type="term" value="F:electron transfer activity"/>
    <property type="evidence" value="ECO:0007669"/>
    <property type="project" value="UniProtKB-UniRule"/>
</dbReference>
<gene>
    <name evidence="6" type="primary">azoR</name>
    <name evidence="8" type="ORF">OWO01_15710</name>
</gene>
<evidence type="ECO:0000313" key="8">
    <source>
        <dbReference type="EMBL" id="MCZ0704642.1"/>
    </source>
</evidence>
<dbReference type="EMBL" id="JAPRAT010000053">
    <property type="protein sequence ID" value="MCZ0704642.1"/>
    <property type="molecule type" value="Genomic_DNA"/>
</dbReference>
<comment type="similarity">
    <text evidence="6">Belongs to the azoreductase type 1 family.</text>
</comment>
<comment type="catalytic activity">
    <reaction evidence="6">
        <text>2 a quinone + NADH + H(+) = 2 a 1,4-benzosemiquinone + NAD(+)</text>
        <dbReference type="Rhea" id="RHEA:65952"/>
        <dbReference type="ChEBI" id="CHEBI:15378"/>
        <dbReference type="ChEBI" id="CHEBI:57540"/>
        <dbReference type="ChEBI" id="CHEBI:57945"/>
        <dbReference type="ChEBI" id="CHEBI:132124"/>
        <dbReference type="ChEBI" id="CHEBI:134225"/>
    </reaction>
</comment>
<keyword evidence="4 6" id="KW-0520">NAD</keyword>
<dbReference type="SUPFAM" id="SSF52218">
    <property type="entry name" value="Flavoproteins"/>
    <property type="match status" value="1"/>
</dbReference>
<reference evidence="8" key="1">
    <citation type="submission" date="2022-11" db="EMBL/GenBank/DDBJ databases">
        <title>WGS of Natronobacillus azotifigens 24KS-1, an anaerobic diazotrophic haloalkaliphile from soda-rich habitats.</title>
        <authorList>
            <person name="Sorokin D.Y."/>
            <person name="Merkel A.Y."/>
        </authorList>
    </citation>
    <scope>NUCLEOTIDE SEQUENCE</scope>
    <source>
        <strain evidence="8">24KS-1</strain>
    </source>
</reference>
<dbReference type="RefSeq" id="WP_268781418.1">
    <property type="nucleotide sequence ID" value="NZ_JAPRAT010000053.1"/>
</dbReference>
<evidence type="ECO:0000313" key="9">
    <source>
        <dbReference type="Proteomes" id="UP001084197"/>
    </source>
</evidence>
<comment type="subunit">
    <text evidence="6">Homodimer.</text>
</comment>
<accession>A0A9J6RFV1</accession>
<dbReference type="InterPro" id="IPR023048">
    <property type="entry name" value="NADH:quinone_OxRdtase_FMN_depd"/>
</dbReference>
<evidence type="ECO:0000256" key="2">
    <source>
        <dbReference type="ARBA" id="ARBA00022643"/>
    </source>
</evidence>
<dbReference type="GO" id="GO:0016652">
    <property type="term" value="F:oxidoreductase activity, acting on NAD(P)H as acceptor"/>
    <property type="evidence" value="ECO:0007669"/>
    <property type="project" value="UniProtKB-UniRule"/>
</dbReference>
<comment type="function">
    <text evidence="6">Quinone reductase that provides resistance to thiol-specific stress caused by electrophilic quinones.</text>
</comment>
<keyword evidence="2 6" id="KW-0288">FMN</keyword>
<dbReference type="GO" id="GO:0010181">
    <property type="term" value="F:FMN binding"/>
    <property type="evidence" value="ECO:0007669"/>
    <property type="project" value="UniProtKB-UniRule"/>
</dbReference>
<evidence type="ECO:0000256" key="4">
    <source>
        <dbReference type="ARBA" id="ARBA00023027"/>
    </source>
</evidence>
<dbReference type="EC" id="1.7.1.17" evidence="6"/>
<dbReference type="HAMAP" id="MF_01216">
    <property type="entry name" value="Azoreductase_type1"/>
    <property type="match status" value="1"/>
</dbReference>
<comment type="cofactor">
    <cofactor evidence="6">
        <name>FMN</name>
        <dbReference type="ChEBI" id="CHEBI:58210"/>
    </cofactor>
    <text evidence="6">Binds 1 FMN per subunit.</text>
</comment>
<comment type="caution">
    <text evidence="6">Lacks conserved residue(s) required for the propagation of feature annotation.</text>
</comment>
<dbReference type="EC" id="1.6.5.-" evidence="6"/>
<dbReference type="PANTHER" id="PTHR43741">
    <property type="entry name" value="FMN-DEPENDENT NADH-AZOREDUCTASE 1"/>
    <property type="match status" value="1"/>
</dbReference>
<evidence type="ECO:0000256" key="5">
    <source>
        <dbReference type="ARBA" id="ARBA00048542"/>
    </source>
</evidence>
<dbReference type="Gene3D" id="3.40.50.360">
    <property type="match status" value="1"/>
</dbReference>
<dbReference type="AlphaFoldDB" id="A0A9J6RFV1"/>
<comment type="catalytic activity">
    <reaction evidence="5">
        <text>N,N-dimethyl-1,4-phenylenediamine + anthranilate + 2 NAD(+) = 2-(4-dimethylaminophenyl)diazenylbenzoate + 2 NADH + 2 H(+)</text>
        <dbReference type="Rhea" id="RHEA:55872"/>
        <dbReference type="ChEBI" id="CHEBI:15378"/>
        <dbReference type="ChEBI" id="CHEBI:15783"/>
        <dbReference type="ChEBI" id="CHEBI:16567"/>
        <dbReference type="ChEBI" id="CHEBI:57540"/>
        <dbReference type="ChEBI" id="CHEBI:57945"/>
        <dbReference type="ChEBI" id="CHEBI:71579"/>
        <dbReference type="EC" id="1.7.1.17"/>
    </reaction>
    <physiologicalReaction direction="right-to-left" evidence="5">
        <dbReference type="Rhea" id="RHEA:55874"/>
    </physiologicalReaction>
</comment>
<name>A0A9J6RFV1_9BACI</name>
<dbReference type="Proteomes" id="UP001084197">
    <property type="component" value="Unassembled WGS sequence"/>
</dbReference>
<feature type="binding site" evidence="6">
    <location>
        <begin position="17"/>
        <end position="19"/>
    </location>
    <ligand>
        <name>FMN</name>
        <dbReference type="ChEBI" id="CHEBI:58210"/>
    </ligand>
</feature>
<keyword evidence="3 6" id="KW-0560">Oxidoreductase</keyword>
<dbReference type="InterPro" id="IPR029039">
    <property type="entry name" value="Flavoprotein-like_sf"/>
</dbReference>
<comment type="function">
    <text evidence="6">Also exhibits azoreductase activity. Catalyzes the reductive cleavage of the azo bond in aromatic azo compounds to the corresponding amines.</text>
</comment>
<sequence>MTTVLYITANPNDASVSHSIATGEHFIQAYQKTNPDHEIVPIDLYGTHIPQIDAEVFQGWGKLQSGSDFTSLTEPEKKKIYRLEELCNQFIKADKYVFVSPLWNLSIPPVLKAYIDAVAVAGKTFKHTEQGAVGLLHNKKALHIQASGGVYSHGPGADKEMGHRYIRTLLEFFGVTDVVGLFIEGHDQMPDRKEEIIALAKQQAEELAEKF</sequence>
<keyword evidence="1 6" id="KW-0285">Flavoprotein</keyword>